<evidence type="ECO:0000313" key="1">
    <source>
        <dbReference type="EMBL" id="RVU45450.1"/>
    </source>
</evidence>
<dbReference type="AlphaFoldDB" id="A0A437RFA5"/>
<evidence type="ECO:0008006" key="3">
    <source>
        <dbReference type="Google" id="ProtNLM"/>
    </source>
</evidence>
<proteinExistence type="predicted"/>
<dbReference type="RefSeq" id="WP_128229540.1">
    <property type="nucleotide sequence ID" value="NZ_SACR01000004.1"/>
</dbReference>
<evidence type="ECO:0000313" key="2">
    <source>
        <dbReference type="Proteomes" id="UP000285575"/>
    </source>
</evidence>
<accession>A0A437RFA5</accession>
<gene>
    <name evidence="1" type="ORF">EOE66_15120</name>
</gene>
<keyword evidence="2" id="KW-1185">Reference proteome</keyword>
<protein>
    <recommendedName>
        <fullName evidence="3">4Fe-4S ferredoxin-type domain-containing protein</fullName>
    </recommendedName>
</protein>
<dbReference type="OrthoDB" id="8536890at2"/>
<dbReference type="Proteomes" id="UP000285575">
    <property type="component" value="Unassembled WGS sequence"/>
</dbReference>
<dbReference type="EMBL" id="SACR01000004">
    <property type="protein sequence ID" value="RVU45450.1"/>
    <property type="molecule type" value="Genomic_DNA"/>
</dbReference>
<comment type="caution">
    <text evidence="1">The sequence shown here is derived from an EMBL/GenBank/DDBJ whole genome shotgun (WGS) entry which is preliminary data.</text>
</comment>
<reference evidence="1 2" key="1">
    <citation type="submission" date="2019-01" db="EMBL/GenBank/DDBJ databases">
        <authorList>
            <person name="Chen W.-M."/>
        </authorList>
    </citation>
    <scope>NUCLEOTIDE SEQUENCE [LARGE SCALE GENOMIC DNA]</scope>
    <source>
        <strain evidence="1 2">KYPY4</strain>
    </source>
</reference>
<sequence length="101" mass="11159">MRPRTILLRADAPAKPSTGQPCNGCGLCCAAEPCPLGMWVSRRTRGRCAALRWQSEAGQYRCGVLTDPARHLPWLPARWAQALVRRWIAAQQGCDAELQTT</sequence>
<name>A0A437RFA5_9BURK</name>
<organism evidence="1 2">
    <name type="scientific">Rubrivivax rivuli</name>
    <dbReference type="NCBI Taxonomy" id="1862385"/>
    <lineage>
        <taxon>Bacteria</taxon>
        <taxon>Pseudomonadati</taxon>
        <taxon>Pseudomonadota</taxon>
        <taxon>Betaproteobacteria</taxon>
        <taxon>Burkholderiales</taxon>
        <taxon>Sphaerotilaceae</taxon>
        <taxon>Rubrivivax</taxon>
    </lineage>
</organism>